<dbReference type="KEGG" id="fgi:OP10G_3124"/>
<evidence type="ECO:0000313" key="3">
    <source>
        <dbReference type="EMBL" id="AIE86492.1"/>
    </source>
</evidence>
<sequence>MPVSVSVPTKIRIDRTALADHPEWIEEAVSAAVGRAMANSRRSVLDARGGYLGVSLHAPNFSWRGIDVAERDRIRLEEAIARIVKDAAAVNGLLDGPGPNVPPVLPPDPSEPFDSLRAFPIAGVYTLDSYDGGTEDVQVVDEKHPLLYDYVPVVNVFLEPMTEEVRFALTSVSYDASPEHPLGVIYRFVKGGGIRWHVLITDGYIDSDDPESPAMAHLVGAFEFEGFTRFDFMGENASPMFKKVFYAPPPGPGTAEVIDVPADDEGRKKKYKELMGSGLEDNLRRHSRKPISMTTTKFQEKIGKRVDDEIDLALKNVQTNVTKAVKVTLGSSEVFVWMTKDDEQFLQWNGRATLTALDTVVKRPKPPKKKGEGSGSGGNEGGSSSGGEGQTGGAKGGTGGGGTGGGCGCAADDQPRDPWKEIFGEDGPSMECRSLRGEPALEEIGDAGELLGNQIKAIAQKLGISECVYAGQFCYQAASQLNDKAIATQSMAESSSGDNKAADGKSGNLGSVSFAPGSSAVIDTIRDLAGAVPLISQLMATAVDVFCSDTFRCTIHGSLRGNGQSWSLKFLSDVGSKLNEAVGNLFIGACRSMLLQLLATSLDQINKRLNAIDRYAPLFEKWILPQITDLAELDELHTRLRNYGYGKKAQEISGGILVASAAGWDAAASRLVSSLIGGAVVRSVGEAYEIVQDGGVDKIRGSTGVLWTIDDLEQAIALRRGLAEGIDPLVKQITDTPDAVKRFKGTDSIRRELETLLKEMVSNNEEMRGKADRDPMFAFKASSISEDIPQATVRGGKYSLQGIHRVAHEQIYDAFLYDSFYATGLDYLFDTEEGKAAIIGFGILAGFVLLCVLVPGGAFIAFVAGGALAVHEVSKAYEKKRLYGALINPDLVLSHAEVEVGLFVAWFGLVLSLIPEAGTAAKGLVSGGRAVLKGEAKAIGKMAAKAVGTRVAKELAEYAVKDLLEAFVKELTINIVIDQVIQKSLAPVVKEIQNESSIGFGSGGGAEAPDADQADFLDMIRALESLDQEGTADDDGGSPDVEGGDDEVPYEEVLE</sequence>
<evidence type="ECO:0000313" key="4">
    <source>
        <dbReference type="Proteomes" id="UP000027982"/>
    </source>
</evidence>
<gene>
    <name evidence="3" type="ORF">OP10G_3124</name>
</gene>
<reference evidence="3 4" key="1">
    <citation type="journal article" date="2014" name="PLoS ONE">
        <title>The first complete genome sequence of the class fimbriimonadia in the phylum armatimonadetes.</title>
        <authorList>
            <person name="Hu Z.Y."/>
            <person name="Wang Y.Z."/>
            <person name="Im W.T."/>
            <person name="Wang S.Y."/>
            <person name="Zhao G.P."/>
            <person name="Zheng H.J."/>
            <person name="Quan Z.X."/>
        </authorList>
    </citation>
    <scope>NUCLEOTIDE SEQUENCE [LARGE SCALE GENOMIC DNA]</scope>
    <source>
        <strain evidence="3">Gsoil 348</strain>
    </source>
</reference>
<name>A0A068NT16_FIMGI</name>
<dbReference type="EMBL" id="CP007139">
    <property type="protein sequence ID" value="AIE86492.1"/>
    <property type="molecule type" value="Genomic_DNA"/>
</dbReference>
<dbReference type="Proteomes" id="UP000027982">
    <property type="component" value="Chromosome"/>
</dbReference>
<dbReference type="RefSeq" id="WP_025229547.1">
    <property type="nucleotide sequence ID" value="NZ_CP007139.1"/>
</dbReference>
<evidence type="ECO:0000256" key="1">
    <source>
        <dbReference type="SAM" id="MobiDB-lite"/>
    </source>
</evidence>
<keyword evidence="4" id="KW-1185">Reference proteome</keyword>
<dbReference type="HOGENOM" id="CLU_290155_0_0_0"/>
<feature type="region of interest" description="Disordered" evidence="1">
    <location>
        <begin position="357"/>
        <end position="433"/>
    </location>
</feature>
<feature type="transmembrane region" description="Helical" evidence="2">
    <location>
        <begin position="837"/>
        <end position="870"/>
    </location>
</feature>
<protein>
    <submittedName>
        <fullName evidence="3">Uncharacterized protein</fullName>
    </submittedName>
</protein>
<dbReference type="AlphaFoldDB" id="A0A068NT16"/>
<accession>A0A068NT16</accession>
<keyword evidence="2" id="KW-1133">Transmembrane helix</keyword>
<organism evidence="3 4">
    <name type="scientific">Fimbriimonas ginsengisoli Gsoil 348</name>
    <dbReference type="NCBI Taxonomy" id="661478"/>
    <lineage>
        <taxon>Bacteria</taxon>
        <taxon>Bacillati</taxon>
        <taxon>Armatimonadota</taxon>
        <taxon>Fimbriimonadia</taxon>
        <taxon>Fimbriimonadales</taxon>
        <taxon>Fimbriimonadaceae</taxon>
        <taxon>Fimbriimonas</taxon>
    </lineage>
</organism>
<feature type="compositionally biased region" description="Gly residues" evidence="1">
    <location>
        <begin position="373"/>
        <end position="408"/>
    </location>
</feature>
<proteinExistence type="predicted"/>
<dbReference type="eggNOG" id="ENOG5033QGS">
    <property type="taxonomic scope" value="Bacteria"/>
</dbReference>
<keyword evidence="2" id="KW-0812">Transmembrane</keyword>
<evidence type="ECO:0000256" key="2">
    <source>
        <dbReference type="SAM" id="Phobius"/>
    </source>
</evidence>
<feature type="transmembrane region" description="Helical" evidence="2">
    <location>
        <begin position="891"/>
        <end position="914"/>
    </location>
</feature>
<feature type="region of interest" description="Disordered" evidence="1">
    <location>
        <begin position="1027"/>
        <end position="1055"/>
    </location>
</feature>
<feature type="compositionally biased region" description="Basic and acidic residues" evidence="1">
    <location>
        <begin position="413"/>
        <end position="423"/>
    </location>
</feature>
<dbReference type="STRING" id="661478.OP10G_3124"/>
<keyword evidence="2" id="KW-0472">Membrane</keyword>